<keyword evidence="2" id="KW-1185">Reference proteome</keyword>
<reference evidence="1 2" key="1">
    <citation type="submission" date="2021-03" db="EMBL/GenBank/DDBJ databases">
        <title>Antimicrobial resistance genes in bacteria isolated from Japanese honey, and their potential for conferring macrolide and lincosamide resistance in the American foulbrood pathogen Paenibacillus larvae.</title>
        <authorList>
            <person name="Okamoto M."/>
            <person name="Kumagai M."/>
            <person name="Kanamori H."/>
            <person name="Takamatsu D."/>
        </authorList>
    </citation>
    <scope>NUCLEOTIDE SEQUENCE [LARGE SCALE GENOMIC DNA]</scope>
    <source>
        <strain evidence="1 2">J34TS1</strain>
    </source>
</reference>
<gene>
    <name evidence="1" type="ORF">J34TS1_30560</name>
</gene>
<organism evidence="1 2">
    <name type="scientific">Paenibacillus azoreducens</name>
    <dbReference type="NCBI Taxonomy" id="116718"/>
    <lineage>
        <taxon>Bacteria</taxon>
        <taxon>Bacillati</taxon>
        <taxon>Bacillota</taxon>
        <taxon>Bacilli</taxon>
        <taxon>Bacillales</taxon>
        <taxon>Paenibacillaceae</taxon>
        <taxon>Paenibacillus</taxon>
    </lineage>
</organism>
<sequence>MRIVGYRLCDAGLRVRIGSMQSLRTGIAVPDIALTKLGNAIVAKTGTNKM</sequence>
<dbReference type="EMBL" id="BORT01000012">
    <property type="protein sequence ID" value="GIO48291.1"/>
    <property type="molecule type" value="Genomic_DNA"/>
</dbReference>
<evidence type="ECO:0000313" key="2">
    <source>
        <dbReference type="Proteomes" id="UP000682811"/>
    </source>
</evidence>
<proteinExistence type="predicted"/>
<comment type="caution">
    <text evidence="1">The sequence shown here is derived from an EMBL/GenBank/DDBJ whole genome shotgun (WGS) entry which is preliminary data.</text>
</comment>
<name>A0A919YB12_9BACL</name>
<evidence type="ECO:0000313" key="1">
    <source>
        <dbReference type="EMBL" id="GIO48291.1"/>
    </source>
</evidence>
<dbReference type="Proteomes" id="UP000682811">
    <property type="component" value="Unassembled WGS sequence"/>
</dbReference>
<dbReference type="AlphaFoldDB" id="A0A919YB12"/>
<accession>A0A919YB12</accession>
<protein>
    <submittedName>
        <fullName evidence="1">Uncharacterized protein</fullName>
    </submittedName>
</protein>